<dbReference type="EMBL" id="BRXS01000006">
    <property type="protein sequence ID" value="GLC27589.1"/>
    <property type="molecule type" value="Genomic_DNA"/>
</dbReference>
<keyword evidence="2 4" id="KW-0560">Oxidoreductase</keyword>
<reference evidence="6" key="1">
    <citation type="submission" date="2022-08" db="EMBL/GenBank/DDBJ databases">
        <title>Draft genome sequencing of Roseisolibacter agri AW1220.</title>
        <authorList>
            <person name="Tobiishi Y."/>
            <person name="Tonouchi A."/>
        </authorList>
    </citation>
    <scope>NUCLEOTIDE SEQUENCE</scope>
    <source>
        <strain evidence="6">AW1220</strain>
    </source>
</reference>
<dbReference type="Gene3D" id="3.40.50.970">
    <property type="match status" value="1"/>
</dbReference>
<name>A0AA37Q6S1_9BACT</name>
<dbReference type="GO" id="GO:0009083">
    <property type="term" value="P:branched-chain amino acid catabolic process"/>
    <property type="evidence" value="ECO:0007669"/>
    <property type="project" value="TreeGrafter"/>
</dbReference>
<accession>A0AA37Q6S1</accession>
<dbReference type="PANTHER" id="PTHR43380:SF1">
    <property type="entry name" value="2-OXOISOVALERATE DEHYDROGENASE SUBUNIT ALPHA, MITOCHONDRIAL"/>
    <property type="match status" value="1"/>
</dbReference>
<protein>
    <recommendedName>
        <fullName evidence="4">2-oxoisovalerate dehydrogenase subunit alpha</fullName>
        <ecNumber evidence="4">1.2.4.4</ecNumber>
    </recommendedName>
    <alternativeName>
        <fullName evidence="4">Branched-chain alpha-keto acid dehydrogenase E1 component alpha chain</fullName>
    </alternativeName>
</protein>
<dbReference type="InterPro" id="IPR050771">
    <property type="entry name" value="Alpha-ketoacid_DH_E1_comp"/>
</dbReference>
<feature type="domain" description="Dehydrogenase E1 component" evidence="5">
    <location>
        <begin position="39"/>
        <end position="339"/>
    </location>
</feature>
<dbReference type="Pfam" id="PF00676">
    <property type="entry name" value="E1_dh"/>
    <property type="match status" value="1"/>
</dbReference>
<comment type="caution">
    <text evidence="6">The sequence shown here is derived from an EMBL/GenBank/DDBJ whole genome shotgun (WGS) entry which is preliminary data.</text>
</comment>
<evidence type="ECO:0000256" key="3">
    <source>
        <dbReference type="ARBA" id="ARBA00023052"/>
    </source>
</evidence>
<keyword evidence="7" id="KW-1185">Reference proteome</keyword>
<dbReference type="AlphaFoldDB" id="A0AA37Q6S1"/>
<comment type="similarity">
    <text evidence="4">Belongs to the BCKDHA family.</text>
</comment>
<comment type="function">
    <text evidence="4">The branched-chain alpha-keto dehydrogenase complex catalyzes the overall conversion of alpha-keto acids to acyl-CoA and CO(2). It contains multiple copies of three enzymatic components: branched-chain alpha-keto acid decarboxylase (E1), lipoamide acyltransferase (E2) and lipoamide dehydrogenase (E3).</text>
</comment>
<dbReference type="EC" id="1.2.4.4" evidence="4"/>
<evidence type="ECO:0000256" key="2">
    <source>
        <dbReference type="ARBA" id="ARBA00023002"/>
    </source>
</evidence>
<organism evidence="6 7">
    <name type="scientific">Roseisolibacter agri</name>
    <dbReference type="NCBI Taxonomy" id="2014610"/>
    <lineage>
        <taxon>Bacteria</taxon>
        <taxon>Pseudomonadati</taxon>
        <taxon>Gemmatimonadota</taxon>
        <taxon>Gemmatimonadia</taxon>
        <taxon>Gemmatimonadales</taxon>
        <taxon>Gemmatimonadaceae</taxon>
        <taxon>Roseisolibacter</taxon>
    </lineage>
</organism>
<dbReference type="RefSeq" id="WP_284352025.1">
    <property type="nucleotide sequence ID" value="NZ_BRXS01000006.1"/>
</dbReference>
<sequence length="395" mass="42866">MAARASSIARRVKDAVTGGGARPSDALSREAKLELYYWMRLTRTLEERLVALYRQTKVVGGLFRSLGQEADAVGSCFALERRDVMSPLIRNLGSMLVKGATPVEVLKQYMAKGDSPTRGRELNIHFGDVGDPATTRGFLGQISPLGDMVPVMAGVTLSFKMRGEDRVGLVYVGDGATSTGAFHEGINFAAVQRCPLVVVIENNHYAYSTPTEKQTLAKQFIDKAIGYGIPGYQADGNDVLATYDATKQAVDAARRGEGTQLVELLTYRRKGHAEHDNQSYVPAGEIERWAAENDPIDRYVARLTTELGFDASELAAVDDRVRAEVDAATDEAEASGFPEALDALVGVYADPPRERPLWFREGVEGAVAPSERAADGWGVFKADAKTESRVSQEDA</sequence>
<evidence type="ECO:0000259" key="5">
    <source>
        <dbReference type="Pfam" id="PF00676"/>
    </source>
</evidence>
<comment type="catalytic activity">
    <reaction evidence="4">
        <text>N(6)-[(R)-lipoyl]-L-lysyl-[protein] + 3-methyl-2-oxobutanoate + H(+) = N(6)-[(R)-S(8)-2-methylpropanoyldihydrolipoyl]-L-lysyl-[protein] + CO2</text>
        <dbReference type="Rhea" id="RHEA:13457"/>
        <dbReference type="Rhea" id="RHEA-COMP:10474"/>
        <dbReference type="Rhea" id="RHEA-COMP:10497"/>
        <dbReference type="ChEBI" id="CHEBI:11851"/>
        <dbReference type="ChEBI" id="CHEBI:15378"/>
        <dbReference type="ChEBI" id="CHEBI:16526"/>
        <dbReference type="ChEBI" id="CHEBI:83099"/>
        <dbReference type="ChEBI" id="CHEBI:83142"/>
        <dbReference type="EC" id="1.2.4.4"/>
    </reaction>
</comment>
<dbReference type="GO" id="GO:0003863">
    <property type="term" value="F:branched-chain 2-oxo acid dehydrogenase activity"/>
    <property type="evidence" value="ECO:0007669"/>
    <property type="project" value="UniProtKB-EC"/>
</dbReference>
<evidence type="ECO:0000313" key="7">
    <source>
        <dbReference type="Proteomes" id="UP001161325"/>
    </source>
</evidence>
<dbReference type="SUPFAM" id="SSF52518">
    <property type="entry name" value="Thiamin diphosphate-binding fold (THDP-binding)"/>
    <property type="match status" value="1"/>
</dbReference>
<keyword evidence="3 4" id="KW-0786">Thiamine pyrophosphate</keyword>
<proteinExistence type="inferred from homology"/>
<gene>
    <name evidence="6" type="ORF">rosag_41020</name>
</gene>
<dbReference type="Proteomes" id="UP001161325">
    <property type="component" value="Unassembled WGS sequence"/>
</dbReference>
<evidence type="ECO:0000256" key="4">
    <source>
        <dbReference type="RuleBase" id="RU365014"/>
    </source>
</evidence>
<dbReference type="PANTHER" id="PTHR43380">
    <property type="entry name" value="2-OXOISOVALERATE DEHYDROGENASE SUBUNIT ALPHA, MITOCHONDRIAL"/>
    <property type="match status" value="1"/>
</dbReference>
<dbReference type="InterPro" id="IPR029061">
    <property type="entry name" value="THDP-binding"/>
</dbReference>
<keyword evidence="6" id="KW-0670">Pyruvate</keyword>
<evidence type="ECO:0000313" key="6">
    <source>
        <dbReference type="EMBL" id="GLC27589.1"/>
    </source>
</evidence>
<dbReference type="InterPro" id="IPR001017">
    <property type="entry name" value="DH_E1"/>
</dbReference>
<comment type="cofactor">
    <cofactor evidence="1 4">
        <name>thiamine diphosphate</name>
        <dbReference type="ChEBI" id="CHEBI:58937"/>
    </cofactor>
</comment>
<dbReference type="CDD" id="cd02000">
    <property type="entry name" value="TPP_E1_PDC_ADC_BCADC"/>
    <property type="match status" value="1"/>
</dbReference>
<evidence type="ECO:0000256" key="1">
    <source>
        <dbReference type="ARBA" id="ARBA00001964"/>
    </source>
</evidence>